<evidence type="ECO:0008006" key="4">
    <source>
        <dbReference type="Google" id="ProtNLM"/>
    </source>
</evidence>
<protein>
    <recommendedName>
        <fullName evidence="4">Histidine kinase</fullName>
    </recommendedName>
</protein>
<dbReference type="EMBL" id="MPZN01000004">
    <property type="protein sequence ID" value="PPL20159.1"/>
    <property type="molecule type" value="Genomic_DNA"/>
</dbReference>
<sequence length="128" mass="13179">MVLLRTLLFAEAALLAAAVLWLVFELLTEQPASLVSALVILALTVVAFAFVVAIAVGALRRQSWIRGAGIGWQLMQIAVAAGCFQGTYANPAAGWALLAPSLVVIVLLLAPGIRNQLGASGGDAEALA</sequence>
<gene>
    <name evidence="2" type="ORF">GY24_02245</name>
</gene>
<feature type="transmembrane region" description="Helical" evidence="1">
    <location>
        <begin position="94"/>
        <end position="113"/>
    </location>
</feature>
<keyword evidence="3" id="KW-1185">Reference proteome</keyword>
<feature type="transmembrane region" description="Helical" evidence="1">
    <location>
        <begin position="36"/>
        <end position="58"/>
    </location>
</feature>
<reference evidence="2 3" key="1">
    <citation type="journal article" date="2008" name="Int. J. Syst. Evol. Microbiol.">
        <title>Leifsonia pindariensis sp. nov., isolated from the Pindari glacier of the Indian Himalayas, and emended description of the genus Leifsonia.</title>
        <authorList>
            <person name="Reddy G.S."/>
            <person name="Prabagaran S.R."/>
            <person name="Shivaji S."/>
        </authorList>
    </citation>
    <scope>NUCLEOTIDE SEQUENCE [LARGE SCALE GENOMIC DNA]</scope>
    <source>
        <strain evidence="2 3">PON 10</strain>
    </source>
</reference>
<keyword evidence="1" id="KW-0472">Membrane</keyword>
<feature type="transmembrane region" description="Helical" evidence="1">
    <location>
        <begin position="7"/>
        <end position="24"/>
    </location>
</feature>
<evidence type="ECO:0000256" key="1">
    <source>
        <dbReference type="SAM" id="Phobius"/>
    </source>
</evidence>
<organism evidence="2 3">
    <name type="scientific">Microterricola pindariensis</name>
    <dbReference type="NCBI Taxonomy" id="478010"/>
    <lineage>
        <taxon>Bacteria</taxon>
        <taxon>Bacillati</taxon>
        <taxon>Actinomycetota</taxon>
        <taxon>Actinomycetes</taxon>
        <taxon>Micrococcales</taxon>
        <taxon>Microbacteriaceae</taxon>
        <taxon>Microterricola</taxon>
    </lineage>
</organism>
<evidence type="ECO:0000313" key="3">
    <source>
        <dbReference type="Proteomes" id="UP000237755"/>
    </source>
</evidence>
<keyword evidence="1" id="KW-0812">Transmembrane</keyword>
<accession>A0ABX5B050</accession>
<comment type="caution">
    <text evidence="2">The sequence shown here is derived from an EMBL/GenBank/DDBJ whole genome shotgun (WGS) entry which is preliminary data.</text>
</comment>
<proteinExistence type="predicted"/>
<name>A0ABX5B050_9MICO</name>
<keyword evidence="1" id="KW-1133">Transmembrane helix</keyword>
<evidence type="ECO:0000313" key="2">
    <source>
        <dbReference type="EMBL" id="PPL20159.1"/>
    </source>
</evidence>
<dbReference type="Proteomes" id="UP000237755">
    <property type="component" value="Unassembled WGS sequence"/>
</dbReference>